<protein>
    <submittedName>
        <fullName evidence="1">Uncharacterized protein</fullName>
    </submittedName>
</protein>
<name>A0A7X0PLT3_9BURK</name>
<keyword evidence="2" id="KW-1185">Reference proteome</keyword>
<reference evidence="1 2" key="1">
    <citation type="submission" date="2020-08" db="EMBL/GenBank/DDBJ databases">
        <title>Functional genomics of gut bacteria from endangered species of beetles.</title>
        <authorList>
            <person name="Carlos-Shanley C."/>
        </authorList>
    </citation>
    <scope>NUCLEOTIDE SEQUENCE [LARGE SCALE GENOMIC DNA]</scope>
    <source>
        <strain evidence="1 2">S00198</strain>
    </source>
</reference>
<dbReference type="AlphaFoldDB" id="A0A7X0PLT3"/>
<evidence type="ECO:0000313" key="2">
    <source>
        <dbReference type="Proteomes" id="UP000575083"/>
    </source>
</evidence>
<sequence length="86" mass="9999">MAKFRCICGHVINLSSVDGKYHWAMVPNDTVEDIGVELEEGGIRTAEDFYEKFDKAANRIYKCPECMRMYVETAPEVWDTFERVSR</sequence>
<dbReference type="RefSeq" id="WP_184865928.1">
    <property type="nucleotide sequence ID" value="NZ_JACHLK010000031.1"/>
</dbReference>
<accession>A0A7X0PLT3</accession>
<gene>
    <name evidence="1" type="ORF">HNP48_006901</name>
</gene>
<organism evidence="1 2">
    <name type="scientific">Acidovorax soli</name>
    <dbReference type="NCBI Taxonomy" id="592050"/>
    <lineage>
        <taxon>Bacteria</taxon>
        <taxon>Pseudomonadati</taxon>
        <taxon>Pseudomonadota</taxon>
        <taxon>Betaproteobacteria</taxon>
        <taxon>Burkholderiales</taxon>
        <taxon>Comamonadaceae</taxon>
        <taxon>Acidovorax</taxon>
    </lineage>
</organism>
<comment type="caution">
    <text evidence="1">The sequence shown here is derived from an EMBL/GenBank/DDBJ whole genome shotgun (WGS) entry which is preliminary data.</text>
</comment>
<dbReference type="EMBL" id="JACHLK010000031">
    <property type="protein sequence ID" value="MBB6564174.1"/>
    <property type="molecule type" value="Genomic_DNA"/>
</dbReference>
<proteinExistence type="predicted"/>
<evidence type="ECO:0000313" key="1">
    <source>
        <dbReference type="EMBL" id="MBB6564174.1"/>
    </source>
</evidence>
<dbReference type="Proteomes" id="UP000575083">
    <property type="component" value="Unassembled WGS sequence"/>
</dbReference>